<keyword evidence="6" id="KW-1185">Reference proteome</keyword>
<name>A0A2K9LLJ7_9GAMM</name>
<keyword evidence="3" id="KW-0804">Transcription</keyword>
<dbReference type="PANTHER" id="PTHR47894:SF1">
    <property type="entry name" value="HTH-TYPE TRANSCRIPTIONAL REGULATOR VQSM"/>
    <property type="match status" value="1"/>
</dbReference>
<dbReference type="InterPro" id="IPR009057">
    <property type="entry name" value="Homeodomain-like_sf"/>
</dbReference>
<dbReference type="SMART" id="SM00342">
    <property type="entry name" value="HTH_ARAC"/>
    <property type="match status" value="1"/>
</dbReference>
<dbReference type="Pfam" id="PF12833">
    <property type="entry name" value="HTH_18"/>
    <property type="match status" value="1"/>
</dbReference>
<dbReference type="Proteomes" id="UP000235116">
    <property type="component" value="Chromosome"/>
</dbReference>
<evidence type="ECO:0000256" key="2">
    <source>
        <dbReference type="ARBA" id="ARBA00023125"/>
    </source>
</evidence>
<organism evidence="5 6">
    <name type="scientific">Ketobacter alkanivorans</name>
    <dbReference type="NCBI Taxonomy" id="1917421"/>
    <lineage>
        <taxon>Bacteria</taxon>
        <taxon>Pseudomonadati</taxon>
        <taxon>Pseudomonadota</taxon>
        <taxon>Gammaproteobacteria</taxon>
        <taxon>Pseudomonadales</taxon>
        <taxon>Ketobacteraceae</taxon>
        <taxon>Ketobacter</taxon>
    </lineage>
</organism>
<dbReference type="InterPro" id="IPR032687">
    <property type="entry name" value="AraC-type_N"/>
</dbReference>
<dbReference type="GO" id="GO:0000976">
    <property type="term" value="F:transcription cis-regulatory region binding"/>
    <property type="evidence" value="ECO:0007669"/>
    <property type="project" value="TreeGrafter"/>
</dbReference>
<evidence type="ECO:0000256" key="1">
    <source>
        <dbReference type="ARBA" id="ARBA00023015"/>
    </source>
</evidence>
<accession>A0A2K9LLJ7</accession>
<dbReference type="GO" id="GO:0005829">
    <property type="term" value="C:cytosol"/>
    <property type="evidence" value="ECO:0007669"/>
    <property type="project" value="TreeGrafter"/>
</dbReference>
<dbReference type="PANTHER" id="PTHR47894">
    <property type="entry name" value="HTH-TYPE TRANSCRIPTIONAL REGULATOR GADX"/>
    <property type="match status" value="1"/>
</dbReference>
<dbReference type="GO" id="GO:0003700">
    <property type="term" value="F:DNA-binding transcription factor activity"/>
    <property type="evidence" value="ECO:0007669"/>
    <property type="project" value="InterPro"/>
</dbReference>
<dbReference type="EMBL" id="CP022684">
    <property type="protein sequence ID" value="AUM11674.1"/>
    <property type="molecule type" value="Genomic_DNA"/>
</dbReference>
<evidence type="ECO:0000313" key="6">
    <source>
        <dbReference type="Proteomes" id="UP000235116"/>
    </source>
</evidence>
<evidence type="ECO:0000313" key="5">
    <source>
        <dbReference type="EMBL" id="AUM11674.1"/>
    </source>
</evidence>
<dbReference type="AlphaFoldDB" id="A0A2K9LLJ7"/>
<dbReference type="SUPFAM" id="SSF46689">
    <property type="entry name" value="Homeodomain-like"/>
    <property type="match status" value="1"/>
</dbReference>
<dbReference type="PROSITE" id="PS01124">
    <property type="entry name" value="HTH_ARAC_FAMILY_2"/>
    <property type="match status" value="1"/>
</dbReference>
<protein>
    <recommendedName>
        <fullName evidence="4">HTH araC/xylS-type domain-containing protein</fullName>
    </recommendedName>
</protein>
<dbReference type="InterPro" id="IPR018060">
    <property type="entry name" value="HTH_AraC"/>
</dbReference>
<proteinExistence type="predicted"/>
<sequence>MSPPSEVALWHQETVPIQYMHAVLLAAEDWDADFAHQPIPRQLKERYPAHCDRIPLLEFIQLCFCAAQQFPKRGISYDIGWQLPPTAYGNLGYAMLCSESLLDSVNIMERYWALISKSVSRFNWYEQDDLCVIDLTINDHLQGPLRALWIEASLTSWQRCIESMLGEPLTWKEIWLDHSNTCQHPPKQAAIGSVKFNMPSNQLRFPSSYLKVRLPMANSRSFAIAVDNCEKDMHFNGLDGGELIARVKALLTLSDSGYPSLEALSDQLNVSSRTLRRQLSSYGYGYKSMLDQVRRQDAIRLLCINDLTIQQVSDLLGYSDPASFSRAFRQWSGQSPQRFRHQGKIEACPI</sequence>
<dbReference type="Gene3D" id="1.10.10.60">
    <property type="entry name" value="Homeodomain-like"/>
    <property type="match status" value="1"/>
</dbReference>
<keyword evidence="1" id="KW-0805">Transcription regulation</keyword>
<dbReference type="InterPro" id="IPR020449">
    <property type="entry name" value="Tscrpt_reg_AraC-type_HTH"/>
</dbReference>
<dbReference type="Pfam" id="PF12625">
    <property type="entry name" value="Arabinose_bd"/>
    <property type="match status" value="1"/>
</dbReference>
<dbReference type="KEGG" id="kak:Kalk_04230"/>
<reference evidence="6" key="1">
    <citation type="submission" date="2017-08" db="EMBL/GenBank/DDBJ databases">
        <title>Direct submision.</title>
        <authorList>
            <person name="Kim S.-J."/>
            <person name="Rhee S.-K."/>
        </authorList>
    </citation>
    <scope>NUCLEOTIDE SEQUENCE [LARGE SCALE GENOMIC DNA]</scope>
    <source>
        <strain evidence="6">GI5</strain>
    </source>
</reference>
<feature type="domain" description="HTH araC/xylS-type" evidence="4">
    <location>
        <begin position="245"/>
        <end position="342"/>
    </location>
</feature>
<keyword evidence="2" id="KW-0238">DNA-binding</keyword>
<dbReference type="OrthoDB" id="5722175at2"/>
<evidence type="ECO:0000256" key="3">
    <source>
        <dbReference type="ARBA" id="ARBA00023163"/>
    </source>
</evidence>
<dbReference type="PRINTS" id="PR00032">
    <property type="entry name" value="HTHARAC"/>
</dbReference>
<dbReference type="RefSeq" id="WP_101893014.1">
    <property type="nucleotide sequence ID" value="NZ_CP022684.1"/>
</dbReference>
<evidence type="ECO:0000259" key="4">
    <source>
        <dbReference type="PROSITE" id="PS01124"/>
    </source>
</evidence>
<gene>
    <name evidence="5" type="ORF">Kalk_04230</name>
</gene>